<dbReference type="Pfam" id="PF12796">
    <property type="entry name" value="Ank_2"/>
    <property type="match status" value="1"/>
</dbReference>
<organism evidence="2 3">
    <name type="scientific">Escallonia rubra</name>
    <dbReference type="NCBI Taxonomy" id="112253"/>
    <lineage>
        <taxon>Eukaryota</taxon>
        <taxon>Viridiplantae</taxon>
        <taxon>Streptophyta</taxon>
        <taxon>Embryophyta</taxon>
        <taxon>Tracheophyta</taxon>
        <taxon>Spermatophyta</taxon>
        <taxon>Magnoliopsida</taxon>
        <taxon>eudicotyledons</taxon>
        <taxon>Gunneridae</taxon>
        <taxon>Pentapetalae</taxon>
        <taxon>asterids</taxon>
        <taxon>campanulids</taxon>
        <taxon>Escalloniales</taxon>
        <taxon>Escalloniaceae</taxon>
        <taxon>Escallonia</taxon>
    </lineage>
</organism>
<sequence length="255" mass="28121">MQVSGSSQLRRSLSIQACFPDRTSDPSSRTSLHNSGRLFSANEDHSLIDHLCLPEIKIIAVEVDKLFDAEPHHDRATGPPFATPAALPTLFRGANKDLTFYVPLYQAALKGDWEEAKLFITKNPQALTARISKGWETALHIAAGAKQIKFVEELVKMMDAKDLALKNKYDNTALCFAAASGIKRIAEVMVEKNRSLPAVRGSAGVTPLHMAALLGHRDMVWFLYSVTDHKDLTEEDFTGFLIVTISSDIYGSTTF</sequence>
<dbReference type="Proteomes" id="UP001187471">
    <property type="component" value="Unassembled WGS sequence"/>
</dbReference>
<dbReference type="PANTHER" id="PTHR24121">
    <property type="entry name" value="NO MECHANORECEPTOR POTENTIAL C, ISOFORM D-RELATED"/>
    <property type="match status" value="1"/>
</dbReference>
<dbReference type="Gene3D" id="1.25.40.20">
    <property type="entry name" value="Ankyrin repeat-containing domain"/>
    <property type="match status" value="1"/>
</dbReference>
<dbReference type="SUPFAM" id="SSF48403">
    <property type="entry name" value="Ankyrin repeat"/>
    <property type="match status" value="1"/>
</dbReference>
<comment type="caution">
    <text evidence="2">The sequence shown here is derived from an EMBL/GenBank/DDBJ whole genome shotgun (WGS) entry which is preliminary data.</text>
</comment>
<dbReference type="Pfam" id="PF00023">
    <property type="entry name" value="Ank"/>
    <property type="match status" value="1"/>
</dbReference>
<name>A0AA88RHA8_9ASTE</name>
<dbReference type="InterPro" id="IPR002110">
    <property type="entry name" value="Ankyrin_rpt"/>
</dbReference>
<proteinExistence type="predicted"/>
<protein>
    <recommendedName>
        <fullName evidence="4">Ankyrin repeat-containing protein</fullName>
    </recommendedName>
</protein>
<gene>
    <name evidence="2" type="ORF">RJ640_028491</name>
</gene>
<dbReference type="SMART" id="SM00248">
    <property type="entry name" value="ANK"/>
    <property type="match status" value="4"/>
</dbReference>
<evidence type="ECO:0000313" key="2">
    <source>
        <dbReference type="EMBL" id="KAK2989002.1"/>
    </source>
</evidence>
<feature type="repeat" description="ANK" evidence="1">
    <location>
        <begin position="203"/>
        <end position="235"/>
    </location>
</feature>
<keyword evidence="1" id="KW-0040">ANK repeat</keyword>
<dbReference type="EMBL" id="JAVXUO010000791">
    <property type="protein sequence ID" value="KAK2989002.1"/>
    <property type="molecule type" value="Genomic_DNA"/>
</dbReference>
<accession>A0AA88RHA8</accession>
<dbReference type="AlphaFoldDB" id="A0AA88RHA8"/>
<dbReference type="PANTHER" id="PTHR24121:SF21">
    <property type="entry name" value="ANKYRIN REPEAT FAMILY PROTEIN"/>
    <property type="match status" value="1"/>
</dbReference>
<evidence type="ECO:0000256" key="1">
    <source>
        <dbReference type="PROSITE-ProRule" id="PRU00023"/>
    </source>
</evidence>
<dbReference type="PROSITE" id="PS50088">
    <property type="entry name" value="ANK_REPEAT"/>
    <property type="match status" value="1"/>
</dbReference>
<reference evidence="2" key="1">
    <citation type="submission" date="2022-12" db="EMBL/GenBank/DDBJ databases">
        <title>Draft genome assemblies for two species of Escallonia (Escalloniales).</title>
        <authorList>
            <person name="Chanderbali A."/>
            <person name="Dervinis C."/>
            <person name="Anghel I."/>
            <person name="Soltis D."/>
            <person name="Soltis P."/>
            <person name="Zapata F."/>
        </authorList>
    </citation>
    <scope>NUCLEOTIDE SEQUENCE</scope>
    <source>
        <strain evidence="2">UCBG92.1500</strain>
        <tissue evidence="2">Leaf</tissue>
    </source>
</reference>
<dbReference type="PROSITE" id="PS50297">
    <property type="entry name" value="ANK_REP_REGION"/>
    <property type="match status" value="1"/>
</dbReference>
<dbReference type="InterPro" id="IPR036770">
    <property type="entry name" value="Ankyrin_rpt-contain_sf"/>
</dbReference>
<evidence type="ECO:0000313" key="3">
    <source>
        <dbReference type="Proteomes" id="UP001187471"/>
    </source>
</evidence>
<keyword evidence="3" id="KW-1185">Reference proteome</keyword>
<evidence type="ECO:0008006" key="4">
    <source>
        <dbReference type="Google" id="ProtNLM"/>
    </source>
</evidence>